<dbReference type="SUPFAM" id="SSF56014">
    <property type="entry name" value="Nitrite and sulphite reductase 4Fe-4S domain-like"/>
    <property type="match status" value="1"/>
</dbReference>
<feature type="domain" description="Nitrite/sulphite reductase 4Fe-4S" evidence="5">
    <location>
        <begin position="35"/>
        <end position="93"/>
    </location>
</feature>
<dbReference type="GO" id="GO:0046872">
    <property type="term" value="F:metal ion binding"/>
    <property type="evidence" value="ECO:0007669"/>
    <property type="project" value="UniProtKB-KW"/>
</dbReference>
<dbReference type="AlphaFoldDB" id="A0A5S9M8Q6"/>
<keyword evidence="2" id="KW-0560">Oxidoreductase</keyword>
<reference evidence="6 7" key="1">
    <citation type="submission" date="2019-12" db="EMBL/GenBank/DDBJ databases">
        <title>Full genome sequence of a Bacillus safensis strain isolated from commercially available natto in Indonesia.</title>
        <authorList>
            <person name="Yoshida M."/>
            <person name="Uomi M."/>
            <person name="Waturangi D."/>
            <person name="Ekaputri J.J."/>
            <person name="Setiamarga D.H.E."/>
        </authorList>
    </citation>
    <scope>NUCLEOTIDE SEQUENCE [LARGE SCALE GENOMIC DNA]</scope>
    <source>
        <strain evidence="6 7">IDN1</strain>
    </source>
</reference>
<accession>A0A5S9M8Q6</accession>
<dbReference type="PANTHER" id="PTHR11493:SF47">
    <property type="entry name" value="SULFITE REDUCTASE [NADPH] SUBUNIT BETA"/>
    <property type="match status" value="1"/>
</dbReference>
<name>A0A5S9M8Q6_BACIA</name>
<dbReference type="InterPro" id="IPR006067">
    <property type="entry name" value="NO2/SO3_Rdtase_4Fe4S_dom"/>
</dbReference>
<protein>
    <recommendedName>
        <fullName evidence="5">Nitrite/sulphite reductase 4Fe-4S domain-containing protein</fullName>
    </recommendedName>
</protein>
<dbReference type="GO" id="GO:0050311">
    <property type="term" value="F:sulfite reductase (ferredoxin) activity"/>
    <property type="evidence" value="ECO:0007669"/>
    <property type="project" value="TreeGrafter"/>
</dbReference>
<evidence type="ECO:0000256" key="2">
    <source>
        <dbReference type="ARBA" id="ARBA00023002"/>
    </source>
</evidence>
<evidence type="ECO:0000259" key="5">
    <source>
        <dbReference type="Pfam" id="PF01077"/>
    </source>
</evidence>
<gene>
    <name evidence="6" type="ORF">BsIDN1_35050</name>
</gene>
<keyword evidence="4" id="KW-0411">Iron-sulfur</keyword>
<dbReference type="EMBL" id="AP021906">
    <property type="protein sequence ID" value="BBP89887.1"/>
    <property type="molecule type" value="Genomic_DNA"/>
</dbReference>
<keyword evidence="3" id="KW-0408">Iron</keyword>
<evidence type="ECO:0000313" key="7">
    <source>
        <dbReference type="Proteomes" id="UP000464658"/>
    </source>
</evidence>
<evidence type="ECO:0000256" key="1">
    <source>
        <dbReference type="ARBA" id="ARBA00022723"/>
    </source>
</evidence>
<evidence type="ECO:0000313" key="6">
    <source>
        <dbReference type="EMBL" id="BBP89887.1"/>
    </source>
</evidence>
<dbReference type="GO" id="GO:0000103">
    <property type="term" value="P:sulfate assimilation"/>
    <property type="evidence" value="ECO:0007669"/>
    <property type="project" value="TreeGrafter"/>
</dbReference>
<evidence type="ECO:0000256" key="4">
    <source>
        <dbReference type="ARBA" id="ARBA00023014"/>
    </source>
</evidence>
<keyword evidence="1" id="KW-0479">Metal-binding</keyword>
<dbReference type="GO" id="GO:0020037">
    <property type="term" value="F:heme binding"/>
    <property type="evidence" value="ECO:0007669"/>
    <property type="project" value="InterPro"/>
</dbReference>
<evidence type="ECO:0000256" key="3">
    <source>
        <dbReference type="ARBA" id="ARBA00023004"/>
    </source>
</evidence>
<dbReference type="GO" id="GO:0051536">
    <property type="term" value="F:iron-sulfur cluster binding"/>
    <property type="evidence" value="ECO:0007669"/>
    <property type="project" value="UniProtKB-KW"/>
</dbReference>
<dbReference type="Gene3D" id="3.30.413.10">
    <property type="entry name" value="Sulfite Reductase Hemoprotein, domain 1"/>
    <property type="match status" value="1"/>
</dbReference>
<dbReference type="Proteomes" id="UP000464658">
    <property type="component" value="Chromosome"/>
</dbReference>
<sequence>MLDTIAACGDVNRNVMCTSNPYQSEVHHDVYELAKKLSDDLLPQTRAYHEIWLDEEKVAATPDTEVEPMYGPLYLPRKFKIGVAVPPANDIDVFFRRI</sequence>
<organism evidence="6 7">
    <name type="scientific">Bacillus safensis</name>
    <dbReference type="NCBI Taxonomy" id="561879"/>
    <lineage>
        <taxon>Bacteria</taxon>
        <taxon>Bacillati</taxon>
        <taxon>Bacillota</taxon>
        <taxon>Bacilli</taxon>
        <taxon>Bacillales</taxon>
        <taxon>Bacillaceae</taxon>
        <taxon>Bacillus</taxon>
    </lineage>
</organism>
<dbReference type="GO" id="GO:0016002">
    <property type="term" value="F:sulfite reductase activity"/>
    <property type="evidence" value="ECO:0007669"/>
    <property type="project" value="TreeGrafter"/>
</dbReference>
<proteinExistence type="predicted"/>
<dbReference type="InterPro" id="IPR045854">
    <property type="entry name" value="NO2/SO3_Rdtase_4Fe4S_sf"/>
</dbReference>
<dbReference type="GO" id="GO:0009337">
    <property type="term" value="C:sulfite reductase complex (NADPH)"/>
    <property type="evidence" value="ECO:0007669"/>
    <property type="project" value="TreeGrafter"/>
</dbReference>
<dbReference type="InterPro" id="IPR045169">
    <property type="entry name" value="NO2/SO3_Rdtase_4Fe4S_prot"/>
</dbReference>
<dbReference type="Pfam" id="PF01077">
    <property type="entry name" value="NIR_SIR"/>
    <property type="match status" value="1"/>
</dbReference>
<dbReference type="PANTHER" id="PTHR11493">
    <property type="entry name" value="SULFITE REDUCTASE [NADPH] SUBUNIT BETA-RELATED"/>
    <property type="match status" value="1"/>
</dbReference>